<reference evidence="2 3" key="2">
    <citation type="journal article" date="2009" name="PLoS ONE">
        <title>An integrated genetic and cytogenetic map of the cucumber genome.</title>
        <authorList>
            <person name="Ren Y."/>
            <person name="Zhang Z."/>
            <person name="Liu J."/>
            <person name="Staub J.E."/>
            <person name="Han Y."/>
            <person name="Cheng Z."/>
            <person name="Li X."/>
            <person name="Lu J."/>
            <person name="Miao H."/>
            <person name="Kang H."/>
            <person name="Xie B."/>
            <person name="Gu X."/>
            <person name="Wang X."/>
            <person name="Du Y."/>
            <person name="Jin W."/>
            <person name="Huang S."/>
        </authorList>
    </citation>
    <scope>NUCLEOTIDE SEQUENCE [LARGE SCALE GENOMIC DNA]</scope>
    <source>
        <strain evidence="3">cv. 9930</strain>
    </source>
</reference>
<reference evidence="2 3" key="4">
    <citation type="journal article" date="2011" name="BMC Genomics">
        <title>RNA-Seq improves annotation of protein-coding genes in the cucumber genome.</title>
        <authorList>
            <person name="Li Z."/>
            <person name="Zhang Z."/>
            <person name="Yan P."/>
            <person name="Huang S."/>
            <person name="Fei Z."/>
            <person name="Lin K."/>
        </authorList>
    </citation>
    <scope>NUCLEOTIDE SEQUENCE [LARGE SCALE GENOMIC DNA]</scope>
    <source>
        <strain evidence="3">cv. 9930</strain>
    </source>
</reference>
<sequence length="50" mass="5630">MHAKGRNKRRPFQTHAAGHYHDRPPPFTSESGGCGSGTPPYVRREQKRNA</sequence>
<evidence type="ECO:0000313" key="3">
    <source>
        <dbReference type="Proteomes" id="UP000029981"/>
    </source>
</evidence>
<accession>A0A0A0KW10</accession>
<proteinExistence type="predicted"/>
<reference evidence="2 3" key="1">
    <citation type="journal article" date="2009" name="Nat. Genet.">
        <title>The genome of the cucumber, Cucumis sativus L.</title>
        <authorList>
            <person name="Huang S."/>
            <person name="Li R."/>
            <person name="Zhang Z."/>
            <person name="Li L."/>
            <person name="Gu X."/>
            <person name="Fan W."/>
            <person name="Lucas W.J."/>
            <person name="Wang X."/>
            <person name="Xie B."/>
            <person name="Ni P."/>
            <person name="Ren Y."/>
            <person name="Zhu H."/>
            <person name="Li J."/>
            <person name="Lin K."/>
            <person name="Jin W."/>
            <person name="Fei Z."/>
            <person name="Li G."/>
            <person name="Staub J."/>
            <person name="Kilian A."/>
            <person name="van der Vossen E.A."/>
            <person name="Wu Y."/>
            <person name="Guo J."/>
            <person name="He J."/>
            <person name="Jia Z."/>
            <person name="Ren Y."/>
            <person name="Tian G."/>
            <person name="Lu Y."/>
            <person name="Ruan J."/>
            <person name="Qian W."/>
            <person name="Wang M."/>
            <person name="Huang Q."/>
            <person name="Li B."/>
            <person name="Xuan Z."/>
            <person name="Cao J."/>
            <person name="Asan"/>
            <person name="Wu Z."/>
            <person name="Zhang J."/>
            <person name="Cai Q."/>
            <person name="Bai Y."/>
            <person name="Zhao B."/>
            <person name="Han Y."/>
            <person name="Li Y."/>
            <person name="Li X."/>
            <person name="Wang S."/>
            <person name="Shi Q."/>
            <person name="Liu S."/>
            <person name="Cho W.K."/>
            <person name="Kim J.Y."/>
            <person name="Xu Y."/>
            <person name="Heller-Uszynska K."/>
            <person name="Miao H."/>
            <person name="Cheng Z."/>
            <person name="Zhang S."/>
            <person name="Wu J."/>
            <person name="Yang Y."/>
            <person name="Kang H."/>
            <person name="Li M."/>
            <person name="Liang H."/>
            <person name="Ren X."/>
            <person name="Shi Z."/>
            <person name="Wen M."/>
            <person name="Jian M."/>
            <person name="Yang H."/>
            <person name="Zhang G."/>
            <person name="Yang Z."/>
            <person name="Chen R."/>
            <person name="Liu S."/>
            <person name="Li J."/>
            <person name="Ma L."/>
            <person name="Liu H."/>
            <person name="Zhou Y."/>
            <person name="Zhao J."/>
            <person name="Fang X."/>
            <person name="Li G."/>
            <person name="Fang L."/>
            <person name="Li Y."/>
            <person name="Liu D."/>
            <person name="Zheng H."/>
            <person name="Zhang Y."/>
            <person name="Qin N."/>
            <person name="Li Z."/>
            <person name="Yang G."/>
            <person name="Yang S."/>
            <person name="Bolund L."/>
            <person name="Kristiansen K."/>
            <person name="Zheng H."/>
            <person name="Li S."/>
            <person name="Zhang X."/>
            <person name="Yang H."/>
            <person name="Wang J."/>
            <person name="Sun R."/>
            <person name="Zhang B."/>
            <person name="Jiang S."/>
            <person name="Wang J."/>
            <person name="Du Y."/>
            <person name="Li S."/>
        </authorList>
    </citation>
    <scope>NUCLEOTIDE SEQUENCE [LARGE SCALE GENOMIC DNA]</scope>
    <source>
        <strain evidence="3">cv. 9930</strain>
    </source>
</reference>
<organism evidence="2 3">
    <name type="scientific">Cucumis sativus</name>
    <name type="common">Cucumber</name>
    <dbReference type="NCBI Taxonomy" id="3659"/>
    <lineage>
        <taxon>Eukaryota</taxon>
        <taxon>Viridiplantae</taxon>
        <taxon>Streptophyta</taxon>
        <taxon>Embryophyta</taxon>
        <taxon>Tracheophyta</taxon>
        <taxon>Spermatophyta</taxon>
        <taxon>Magnoliopsida</taxon>
        <taxon>eudicotyledons</taxon>
        <taxon>Gunneridae</taxon>
        <taxon>Pentapetalae</taxon>
        <taxon>rosids</taxon>
        <taxon>fabids</taxon>
        <taxon>Cucurbitales</taxon>
        <taxon>Cucurbitaceae</taxon>
        <taxon>Benincaseae</taxon>
        <taxon>Cucumis</taxon>
    </lineage>
</organism>
<dbReference type="Gramene" id="KGN53029">
    <property type="protein sequence ID" value="KGN53029"/>
    <property type="gene ID" value="Csa_4G011760"/>
</dbReference>
<reference evidence="2 3" key="3">
    <citation type="journal article" date="2010" name="BMC Genomics">
        <title>Transcriptome sequencing and comparative analysis of cucumber flowers with different sex types.</title>
        <authorList>
            <person name="Guo S."/>
            <person name="Zheng Y."/>
            <person name="Joung J.G."/>
            <person name="Liu S."/>
            <person name="Zhang Z."/>
            <person name="Crasta O.R."/>
            <person name="Sobral B.W."/>
            <person name="Xu Y."/>
            <person name="Huang S."/>
            <person name="Fei Z."/>
        </authorList>
    </citation>
    <scope>NUCLEOTIDE SEQUENCE [LARGE SCALE GENOMIC DNA]</scope>
    <source>
        <strain evidence="3">cv. 9930</strain>
    </source>
</reference>
<dbReference type="EMBL" id="CM002925">
    <property type="protein sequence ID" value="KGN53029.1"/>
    <property type="molecule type" value="Genomic_DNA"/>
</dbReference>
<name>A0A0A0KW10_CUCSA</name>
<dbReference type="AlphaFoldDB" id="A0A0A0KW10"/>
<evidence type="ECO:0000313" key="2">
    <source>
        <dbReference type="EMBL" id="KGN53029.1"/>
    </source>
</evidence>
<keyword evidence="3" id="KW-1185">Reference proteome</keyword>
<dbReference type="Proteomes" id="UP000029981">
    <property type="component" value="Chromosome 4"/>
</dbReference>
<gene>
    <name evidence="2" type="ORF">Csa_4G011760</name>
</gene>
<evidence type="ECO:0000256" key="1">
    <source>
        <dbReference type="SAM" id="MobiDB-lite"/>
    </source>
</evidence>
<feature type="compositionally biased region" description="Basic residues" evidence="1">
    <location>
        <begin position="1"/>
        <end position="12"/>
    </location>
</feature>
<feature type="region of interest" description="Disordered" evidence="1">
    <location>
        <begin position="1"/>
        <end position="50"/>
    </location>
</feature>
<protein>
    <submittedName>
        <fullName evidence="2">Uncharacterized protein</fullName>
    </submittedName>
</protein>